<keyword evidence="2" id="KW-1185">Reference proteome</keyword>
<dbReference type="Proteomes" id="UP000784294">
    <property type="component" value="Unassembled WGS sequence"/>
</dbReference>
<reference evidence="1" key="1">
    <citation type="submission" date="2018-11" db="EMBL/GenBank/DDBJ databases">
        <authorList>
            <consortium name="Pathogen Informatics"/>
        </authorList>
    </citation>
    <scope>NUCLEOTIDE SEQUENCE</scope>
</reference>
<accession>A0A3S5AZV4</accession>
<sequence length="120" mass="13528">MSQFLFPPSRHVLLSLSSLHIRHISYSCSSSCRRASLQETTAAHSSRLIKAFRPFEPLVVGGFRRFFASTSTDTQTNDASEVTQQLVRMDPPEVDTFRSVSNSWWDSTGNCERCAALNRN</sequence>
<dbReference type="EMBL" id="CAAALY010005955">
    <property type="protein sequence ID" value="VEL09286.1"/>
    <property type="molecule type" value="Genomic_DNA"/>
</dbReference>
<name>A0A3S5AZV4_9PLAT</name>
<evidence type="ECO:0000313" key="1">
    <source>
        <dbReference type="EMBL" id="VEL09286.1"/>
    </source>
</evidence>
<evidence type="ECO:0000313" key="2">
    <source>
        <dbReference type="Proteomes" id="UP000784294"/>
    </source>
</evidence>
<protein>
    <submittedName>
        <fullName evidence="1">Uncharacterized protein</fullName>
    </submittedName>
</protein>
<gene>
    <name evidence="1" type="ORF">PXEA_LOCUS2726</name>
</gene>
<proteinExistence type="predicted"/>
<dbReference type="AlphaFoldDB" id="A0A3S5AZV4"/>
<organism evidence="1 2">
    <name type="scientific">Protopolystoma xenopodis</name>
    <dbReference type="NCBI Taxonomy" id="117903"/>
    <lineage>
        <taxon>Eukaryota</taxon>
        <taxon>Metazoa</taxon>
        <taxon>Spiralia</taxon>
        <taxon>Lophotrochozoa</taxon>
        <taxon>Platyhelminthes</taxon>
        <taxon>Monogenea</taxon>
        <taxon>Polyopisthocotylea</taxon>
        <taxon>Polystomatidea</taxon>
        <taxon>Polystomatidae</taxon>
        <taxon>Protopolystoma</taxon>
    </lineage>
</organism>
<comment type="caution">
    <text evidence="1">The sequence shown here is derived from an EMBL/GenBank/DDBJ whole genome shotgun (WGS) entry which is preliminary data.</text>
</comment>